<evidence type="ECO:0000256" key="5">
    <source>
        <dbReference type="SAM" id="Phobius"/>
    </source>
</evidence>
<keyword evidence="6" id="KW-0328">Glycosyltransferase</keyword>
<reference evidence="6 7" key="1">
    <citation type="submission" date="2014-11" db="EMBL/GenBank/DDBJ databases">
        <title>Genome sequence of Pseudomonas tuomuerensis JCM 14085.</title>
        <authorList>
            <person name="Shin S.-K."/>
            <person name="Yi H."/>
        </authorList>
    </citation>
    <scope>NUCLEOTIDE SEQUENCE [LARGE SCALE GENOMIC DNA]</scope>
    <source>
        <strain evidence="6 7">JCM 14085</strain>
    </source>
</reference>
<evidence type="ECO:0000256" key="3">
    <source>
        <dbReference type="ARBA" id="ARBA00022989"/>
    </source>
</evidence>
<dbReference type="Pfam" id="PF09685">
    <property type="entry name" value="MamF_MmsF"/>
    <property type="match status" value="1"/>
</dbReference>
<organism evidence="6 7">
    <name type="scientific">Pseudomonas flexibilis</name>
    <dbReference type="NCBI Taxonomy" id="706570"/>
    <lineage>
        <taxon>Bacteria</taxon>
        <taxon>Pseudomonadati</taxon>
        <taxon>Pseudomonadota</taxon>
        <taxon>Gammaproteobacteria</taxon>
        <taxon>Pseudomonadales</taxon>
        <taxon>Pseudomonadaceae</taxon>
        <taxon>Pseudomonas</taxon>
    </lineage>
</organism>
<feature type="transmembrane region" description="Helical" evidence="5">
    <location>
        <begin position="88"/>
        <end position="107"/>
    </location>
</feature>
<dbReference type="InterPro" id="IPR019109">
    <property type="entry name" value="MamF_MmsF"/>
</dbReference>
<keyword evidence="6" id="KW-0808">Transferase</keyword>
<comment type="caution">
    <text evidence="6">The sequence shown here is derived from an EMBL/GenBank/DDBJ whole genome shotgun (WGS) entry which is preliminary data.</text>
</comment>
<dbReference type="Proteomes" id="UP000030980">
    <property type="component" value="Unassembled WGS sequence"/>
</dbReference>
<protein>
    <submittedName>
        <fullName evidence="6">Orotate phosphoribosyltransferase</fullName>
    </submittedName>
</protein>
<evidence type="ECO:0000313" key="7">
    <source>
        <dbReference type="Proteomes" id="UP000030980"/>
    </source>
</evidence>
<dbReference type="AlphaFoldDB" id="A0A0B3BW02"/>
<feature type="transmembrane region" description="Helical" evidence="5">
    <location>
        <begin position="65"/>
        <end position="83"/>
    </location>
</feature>
<keyword evidence="3 5" id="KW-1133">Transmembrane helix</keyword>
<evidence type="ECO:0000256" key="2">
    <source>
        <dbReference type="ARBA" id="ARBA00022692"/>
    </source>
</evidence>
<evidence type="ECO:0000313" key="6">
    <source>
        <dbReference type="EMBL" id="KHO64869.1"/>
    </source>
</evidence>
<dbReference type="RefSeq" id="WP_027591306.1">
    <property type="nucleotide sequence ID" value="NZ_FMUP01000002.1"/>
</dbReference>
<dbReference type="STRING" id="706570.PT85_11880"/>
<name>A0A0B3BW02_9PSED</name>
<keyword evidence="2 5" id="KW-0812">Transmembrane</keyword>
<gene>
    <name evidence="6" type="ORF">PT85_11880</name>
</gene>
<comment type="subcellular location">
    <subcellularLocation>
        <location evidence="1">Membrane</location>
        <topology evidence="1">Multi-pass membrane protein</topology>
    </subcellularLocation>
</comment>
<accession>A0A0B3BW02</accession>
<dbReference type="EMBL" id="JTAK01000004">
    <property type="protein sequence ID" value="KHO64869.1"/>
    <property type="molecule type" value="Genomic_DNA"/>
</dbReference>
<proteinExistence type="predicted"/>
<sequence length="123" mass="13711">MHDDQSLIPPPGPDARRWAMLCHYAAFAWFLAPMIGNVIGPLIVWQLKKDLDPFVDQQGKEALNFQITVSVAFMICGLLAWILIGFPLMVLVGVFALVVTIIAGIKANDGVAYRYPLCWRLVK</sequence>
<evidence type="ECO:0000256" key="1">
    <source>
        <dbReference type="ARBA" id="ARBA00004141"/>
    </source>
</evidence>
<dbReference type="OrthoDB" id="9808930at2"/>
<dbReference type="GO" id="GO:0016757">
    <property type="term" value="F:glycosyltransferase activity"/>
    <property type="evidence" value="ECO:0007669"/>
    <property type="project" value="UniProtKB-KW"/>
</dbReference>
<keyword evidence="7" id="KW-1185">Reference proteome</keyword>
<keyword evidence="4 5" id="KW-0472">Membrane</keyword>
<feature type="transmembrane region" description="Helical" evidence="5">
    <location>
        <begin position="21"/>
        <end position="45"/>
    </location>
</feature>
<evidence type="ECO:0000256" key="4">
    <source>
        <dbReference type="ARBA" id="ARBA00023136"/>
    </source>
</evidence>